<evidence type="ECO:0000313" key="2">
    <source>
        <dbReference type="Proteomes" id="UP001341840"/>
    </source>
</evidence>
<reference evidence="1 2" key="1">
    <citation type="journal article" date="2023" name="Plants (Basel)">
        <title>Bridging the Gap: Combining Genomics and Transcriptomics Approaches to Understand Stylosanthes scabra, an Orphan Legume from the Brazilian Caatinga.</title>
        <authorList>
            <person name="Ferreira-Neto J.R.C."/>
            <person name="da Silva M.D."/>
            <person name="Binneck E."/>
            <person name="de Melo N.F."/>
            <person name="da Silva R.H."/>
            <person name="de Melo A.L.T.M."/>
            <person name="Pandolfi V."/>
            <person name="Bustamante F.O."/>
            <person name="Brasileiro-Vidal A.C."/>
            <person name="Benko-Iseppon A.M."/>
        </authorList>
    </citation>
    <scope>NUCLEOTIDE SEQUENCE [LARGE SCALE GENOMIC DNA]</scope>
    <source>
        <tissue evidence="1">Leaves</tissue>
    </source>
</reference>
<accession>A0ABU6UT10</accession>
<proteinExistence type="predicted"/>
<keyword evidence="2" id="KW-1185">Reference proteome</keyword>
<organism evidence="1 2">
    <name type="scientific">Stylosanthes scabra</name>
    <dbReference type="NCBI Taxonomy" id="79078"/>
    <lineage>
        <taxon>Eukaryota</taxon>
        <taxon>Viridiplantae</taxon>
        <taxon>Streptophyta</taxon>
        <taxon>Embryophyta</taxon>
        <taxon>Tracheophyta</taxon>
        <taxon>Spermatophyta</taxon>
        <taxon>Magnoliopsida</taxon>
        <taxon>eudicotyledons</taxon>
        <taxon>Gunneridae</taxon>
        <taxon>Pentapetalae</taxon>
        <taxon>rosids</taxon>
        <taxon>fabids</taxon>
        <taxon>Fabales</taxon>
        <taxon>Fabaceae</taxon>
        <taxon>Papilionoideae</taxon>
        <taxon>50 kb inversion clade</taxon>
        <taxon>dalbergioids sensu lato</taxon>
        <taxon>Dalbergieae</taxon>
        <taxon>Pterocarpus clade</taxon>
        <taxon>Stylosanthes</taxon>
    </lineage>
</organism>
<comment type="caution">
    <text evidence="1">The sequence shown here is derived from an EMBL/GenBank/DDBJ whole genome shotgun (WGS) entry which is preliminary data.</text>
</comment>
<dbReference type="Proteomes" id="UP001341840">
    <property type="component" value="Unassembled WGS sequence"/>
</dbReference>
<name>A0ABU6UT10_9FABA</name>
<evidence type="ECO:0000313" key="1">
    <source>
        <dbReference type="EMBL" id="MED6163630.1"/>
    </source>
</evidence>
<sequence length="133" mass="15456">MNLNSYLDAKLNAYTRFSFAPSSIQAHLFIIPDRNLTWVGNVSLEVSQLMGFDYHAQKHARSSPNSQNSKPCKVVKPIFEQIRRREKRGMRRLTHYLHVGWMRRRRRELRVAANRALIGVPDQKLSHPECGGE</sequence>
<gene>
    <name evidence="1" type="ORF">PIB30_081817</name>
</gene>
<protein>
    <submittedName>
        <fullName evidence="1">Uncharacterized protein</fullName>
    </submittedName>
</protein>
<dbReference type="EMBL" id="JASCZI010122065">
    <property type="protein sequence ID" value="MED6163630.1"/>
    <property type="molecule type" value="Genomic_DNA"/>
</dbReference>